<dbReference type="EMBL" id="ABCK01000024">
    <property type="protein sequence ID" value="EDM25800.1"/>
    <property type="molecule type" value="Genomic_DNA"/>
</dbReference>
<dbReference type="Proteomes" id="UP000004947">
    <property type="component" value="Unassembled WGS sequence"/>
</dbReference>
<keyword evidence="1" id="KW-1133">Transmembrane helix</keyword>
<evidence type="ECO:0000313" key="3">
    <source>
        <dbReference type="Proteomes" id="UP000004947"/>
    </source>
</evidence>
<accession>A6DRJ0</accession>
<keyword evidence="1" id="KW-0812">Transmembrane</keyword>
<name>A6DRJ0_9BACT</name>
<protein>
    <submittedName>
        <fullName evidence="2">Uncharacterized protein</fullName>
    </submittedName>
</protein>
<keyword evidence="3" id="KW-1185">Reference proteome</keyword>
<sequence>MYSLILSAAEVVNIIKPEVNYELLFYCSLALSLVLYCIGLIVGIRAARDSSHG</sequence>
<evidence type="ECO:0000256" key="1">
    <source>
        <dbReference type="SAM" id="Phobius"/>
    </source>
</evidence>
<dbReference type="STRING" id="313628.LNTAR_15327"/>
<proteinExistence type="predicted"/>
<comment type="caution">
    <text evidence="2">The sequence shown here is derived from an EMBL/GenBank/DDBJ whole genome shotgun (WGS) entry which is preliminary data.</text>
</comment>
<feature type="transmembrane region" description="Helical" evidence="1">
    <location>
        <begin position="23"/>
        <end position="44"/>
    </location>
</feature>
<reference evidence="2 3" key="1">
    <citation type="journal article" date="2010" name="J. Bacteriol.">
        <title>Genome sequence of Lentisphaera araneosa HTCC2155T, the type species of the order Lentisphaerales in the phylum Lentisphaerae.</title>
        <authorList>
            <person name="Thrash J.C."/>
            <person name="Cho J.C."/>
            <person name="Vergin K.L."/>
            <person name="Morris R.M."/>
            <person name="Giovannoni S.J."/>
        </authorList>
    </citation>
    <scope>NUCLEOTIDE SEQUENCE [LARGE SCALE GENOMIC DNA]</scope>
    <source>
        <strain evidence="2 3">HTCC2155</strain>
    </source>
</reference>
<keyword evidence="1" id="KW-0472">Membrane</keyword>
<evidence type="ECO:0000313" key="2">
    <source>
        <dbReference type="EMBL" id="EDM25800.1"/>
    </source>
</evidence>
<dbReference type="AlphaFoldDB" id="A6DRJ0"/>
<gene>
    <name evidence="2" type="ORF">LNTAR_15327</name>
</gene>
<dbReference type="RefSeq" id="WP_007280462.1">
    <property type="nucleotide sequence ID" value="NZ_ABCK01000024.1"/>
</dbReference>
<organism evidence="2 3">
    <name type="scientific">Lentisphaera araneosa HTCC2155</name>
    <dbReference type="NCBI Taxonomy" id="313628"/>
    <lineage>
        <taxon>Bacteria</taxon>
        <taxon>Pseudomonadati</taxon>
        <taxon>Lentisphaerota</taxon>
        <taxon>Lentisphaeria</taxon>
        <taxon>Lentisphaerales</taxon>
        <taxon>Lentisphaeraceae</taxon>
        <taxon>Lentisphaera</taxon>
    </lineage>
</organism>